<evidence type="ECO:0000259" key="1">
    <source>
        <dbReference type="PROSITE" id="PS51154"/>
    </source>
</evidence>
<evidence type="ECO:0000313" key="3">
    <source>
        <dbReference type="Proteomes" id="UP001157974"/>
    </source>
</evidence>
<comment type="caution">
    <text evidence="2">The sequence shown here is derived from an EMBL/GenBank/DDBJ whole genome shotgun (WGS) entry which is preliminary data.</text>
</comment>
<dbReference type="Proteomes" id="UP001157974">
    <property type="component" value="Unassembled WGS sequence"/>
</dbReference>
<dbReference type="InterPro" id="IPR002589">
    <property type="entry name" value="Macro_dom"/>
</dbReference>
<dbReference type="PANTHER" id="PTHR11106:SF27">
    <property type="entry name" value="MACRO DOMAIN-CONTAINING PROTEIN"/>
    <property type="match status" value="1"/>
</dbReference>
<dbReference type="Pfam" id="PF01661">
    <property type="entry name" value="Macro"/>
    <property type="match status" value="1"/>
</dbReference>
<organism evidence="2 3">
    <name type="scientific">Rhodosorus marinus</name>
    <dbReference type="NCBI Taxonomy" id="101924"/>
    <lineage>
        <taxon>Eukaryota</taxon>
        <taxon>Rhodophyta</taxon>
        <taxon>Stylonematophyceae</taxon>
        <taxon>Stylonematales</taxon>
        <taxon>Stylonemataceae</taxon>
        <taxon>Rhodosorus</taxon>
    </lineage>
</organism>
<dbReference type="Gene3D" id="3.40.220.10">
    <property type="entry name" value="Leucine Aminopeptidase, subunit E, domain 1"/>
    <property type="match status" value="1"/>
</dbReference>
<accession>A0AAV8UGK6</accession>
<keyword evidence="3" id="KW-1185">Reference proteome</keyword>
<name>A0AAV8UGK6_9RHOD</name>
<reference evidence="2 3" key="1">
    <citation type="journal article" date="2023" name="Nat. Commun.">
        <title>Origin of minicircular mitochondrial genomes in red algae.</title>
        <authorList>
            <person name="Lee Y."/>
            <person name="Cho C.H."/>
            <person name="Lee Y.M."/>
            <person name="Park S.I."/>
            <person name="Yang J.H."/>
            <person name="West J.A."/>
            <person name="Bhattacharya D."/>
            <person name="Yoon H.S."/>
        </authorList>
    </citation>
    <scope>NUCLEOTIDE SEQUENCE [LARGE SCALE GENOMIC DNA]</scope>
    <source>
        <strain evidence="2 3">CCMP1338</strain>
        <tissue evidence="2">Whole cell</tissue>
    </source>
</reference>
<protein>
    <recommendedName>
        <fullName evidence="1">Macro domain-containing protein</fullName>
    </recommendedName>
</protein>
<dbReference type="InterPro" id="IPR043472">
    <property type="entry name" value="Macro_dom-like"/>
</dbReference>
<dbReference type="AlphaFoldDB" id="A0AAV8UGK6"/>
<dbReference type="SUPFAM" id="SSF52949">
    <property type="entry name" value="Macro domain-like"/>
    <property type="match status" value="1"/>
</dbReference>
<evidence type="ECO:0000313" key="2">
    <source>
        <dbReference type="EMBL" id="KAJ8901626.1"/>
    </source>
</evidence>
<proteinExistence type="predicted"/>
<dbReference type="PROSITE" id="PS51154">
    <property type="entry name" value="MACRO"/>
    <property type="match status" value="1"/>
</dbReference>
<dbReference type="SMART" id="SM00506">
    <property type="entry name" value="A1pp"/>
    <property type="match status" value="1"/>
</dbReference>
<dbReference type="PANTHER" id="PTHR11106">
    <property type="entry name" value="GANGLIOSIDE INDUCED DIFFERENTIATION ASSOCIATED PROTEIN 2-RELATED"/>
    <property type="match status" value="1"/>
</dbReference>
<feature type="domain" description="Macro" evidence="1">
    <location>
        <begin position="12"/>
        <end position="205"/>
    </location>
</feature>
<sequence>MSEDLGFQVLKKIGIPGIHARSAFLYASQGSVADFRGDALVNSANEQALTGGGIDGIITRRGGPELAAARAQIPIVEARTAVRVPVGQSVVVGPAPQGQYGTLSVQHVVLSVGPNYNVVETREADSLLSSAYATALQACKAKNLKSIGFPLISAGVYRGSRGLDDVLRIGVSSIFKHAYEGVSVHLVAYTDHEVQTLLDVIDSVSL</sequence>
<gene>
    <name evidence="2" type="ORF">NDN08_003834</name>
</gene>
<dbReference type="EMBL" id="JAMWBK010000010">
    <property type="protein sequence ID" value="KAJ8901626.1"/>
    <property type="molecule type" value="Genomic_DNA"/>
</dbReference>